<reference evidence="2 3" key="1">
    <citation type="submission" date="2023-04" db="EMBL/GenBank/DDBJ databases">
        <title>A novel bacteria isolated from coastal sediment.</title>
        <authorList>
            <person name="Liu X.-J."/>
            <person name="Du Z.-J."/>
        </authorList>
    </citation>
    <scope>NUCLEOTIDE SEQUENCE [LARGE SCALE GENOMIC DNA]</scope>
    <source>
        <strain evidence="2 3">SDUM461003</strain>
    </source>
</reference>
<protein>
    <submittedName>
        <fullName evidence="2">Uncharacterized protein</fullName>
    </submittedName>
</protein>
<keyword evidence="1" id="KW-0732">Signal</keyword>
<gene>
    <name evidence="2" type="ORF">QEH52_10465</name>
</gene>
<accession>A0ABU1AV12</accession>
<comment type="caution">
    <text evidence="2">The sequence shown here is derived from an EMBL/GenBank/DDBJ whole genome shotgun (WGS) entry which is preliminary data.</text>
</comment>
<evidence type="ECO:0000313" key="3">
    <source>
        <dbReference type="Proteomes" id="UP001225316"/>
    </source>
</evidence>
<proteinExistence type="predicted"/>
<sequence length="241" mass="27487">MKNICILPVLMLMSSVLLLAAESGDTLIVDLRIRSWHKQLHEQAGASNANTAISVKTLYYEGGDRSTMKKVRILKGKTSSSFEYRGQSPIVFYDKTGLDEQGKPVYEPILQVDIPAGAQRAEIIVLWDEATNRFRAISLDVSEHSLPARMTRVYNLSTETITLRMNQKLYSLKPLDSADFSLDELYDGRYVQVSIFSGSEASPENLDYKRTWTFHQDSRSLVFLYNSLSRKGAWRREFYPL</sequence>
<organism evidence="2 3">
    <name type="scientific">Thalassobacterium maritimum</name>
    <dbReference type="NCBI Taxonomy" id="3041265"/>
    <lineage>
        <taxon>Bacteria</taxon>
        <taxon>Pseudomonadati</taxon>
        <taxon>Verrucomicrobiota</taxon>
        <taxon>Opitutia</taxon>
        <taxon>Puniceicoccales</taxon>
        <taxon>Coraliomargaritaceae</taxon>
        <taxon>Thalassobacterium</taxon>
    </lineage>
</organism>
<feature type="chain" id="PRO_5046117233" evidence="1">
    <location>
        <begin position="21"/>
        <end position="241"/>
    </location>
</feature>
<feature type="signal peptide" evidence="1">
    <location>
        <begin position="1"/>
        <end position="20"/>
    </location>
</feature>
<evidence type="ECO:0000313" key="2">
    <source>
        <dbReference type="EMBL" id="MDQ8207936.1"/>
    </source>
</evidence>
<name>A0ABU1AV12_9BACT</name>
<keyword evidence="3" id="KW-1185">Reference proteome</keyword>
<dbReference type="EMBL" id="JARXHW010000021">
    <property type="protein sequence ID" value="MDQ8207936.1"/>
    <property type="molecule type" value="Genomic_DNA"/>
</dbReference>
<evidence type="ECO:0000256" key="1">
    <source>
        <dbReference type="SAM" id="SignalP"/>
    </source>
</evidence>
<dbReference type="Proteomes" id="UP001225316">
    <property type="component" value="Unassembled WGS sequence"/>
</dbReference>
<dbReference type="RefSeq" id="WP_308950297.1">
    <property type="nucleotide sequence ID" value="NZ_JARXHW010000021.1"/>
</dbReference>